<feature type="transmembrane region" description="Helical" evidence="12">
    <location>
        <begin position="284"/>
        <end position="311"/>
    </location>
</feature>
<keyword evidence="7 12" id="KW-0812">Transmembrane</keyword>
<dbReference type="EC" id="2.7.13.3" evidence="4"/>
<dbReference type="SMART" id="SM00388">
    <property type="entry name" value="HisKA"/>
    <property type="match status" value="1"/>
</dbReference>
<evidence type="ECO:0000256" key="2">
    <source>
        <dbReference type="ARBA" id="ARBA00004141"/>
    </source>
</evidence>
<feature type="transmembrane region" description="Helical" evidence="12">
    <location>
        <begin position="417"/>
        <end position="438"/>
    </location>
</feature>
<dbReference type="InterPro" id="IPR001789">
    <property type="entry name" value="Sig_transdc_resp-reg_receiver"/>
</dbReference>
<dbReference type="SUPFAM" id="SSF55785">
    <property type="entry name" value="PYP-like sensor domain (PAS domain)"/>
    <property type="match status" value="1"/>
</dbReference>
<comment type="catalytic activity">
    <reaction evidence="1">
        <text>ATP + protein L-histidine = ADP + protein N-phospho-L-histidine.</text>
        <dbReference type="EC" id="2.7.13.3"/>
    </reaction>
</comment>
<dbReference type="PROSITE" id="PS50109">
    <property type="entry name" value="HIS_KIN"/>
    <property type="match status" value="1"/>
</dbReference>
<dbReference type="FunFam" id="1.10.287.130:FF:000063">
    <property type="entry name" value="Hybrid sensor histidine kinase/response regulator"/>
    <property type="match status" value="1"/>
</dbReference>
<dbReference type="CDD" id="cd00156">
    <property type="entry name" value="REC"/>
    <property type="match status" value="1"/>
</dbReference>
<feature type="transmembrane region" description="Helical" evidence="12">
    <location>
        <begin position="42"/>
        <end position="65"/>
    </location>
</feature>
<feature type="transmembrane region" description="Helical" evidence="12">
    <location>
        <begin position="117"/>
        <end position="136"/>
    </location>
</feature>
<dbReference type="AlphaFoldDB" id="A0A3B0R8A0"/>
<feature type="coiled-coil region" evidence="11">
    <location>
        <begin position="774"/>
        <end position="801"/>
    </location>
</feature>
<evidence type="ECO:0000256" key="11">
    <source>
        <dbReference type="SAM" id="Coils"/>
    </source>
</evidence>
<dbReference type="InterPro" id="IPR011006">
    <property type="entry name" value="CheY-like_superfamily"/>
</dbReference>
<dbReference type="SUPFAM" id="SSF52172">
    <property type="entry name" value="CheY-like"/>
    <property type="match status" value="1"/>
</dbReference>
<feature type="domain" description="Response regulatory" evidence="14">
    <location>
        <begin position="1050"/>
        <end position="1166"/>
    </location>
</feature>
<dbReference type="InterPro" id="IPR035965">
    <property type="entry name" value="PAS-like_dom_sf"/>
</dbReference>
<dbReference type="PRINTS" id="PR00344">
    <property type="entry name" value="BCTRLSENSOR"/>
</dbReference>
<feature type="transmembrane region" description="Helical" evidence="12">
    <location>
        <begin position="450"/>
        <end position="467"/>
    </location>
</feature>
<gene>
    <name evidence="15" type="ORF">MNBD_ALPHA08-2010</name>
</gene>
<dbReference type="Gene3D" id="3.30.450.20">
    <property type="entry name" value="PAS domain"/>
    <property type="match status" value="1"/>
</dbReference>
<name>A0A3B0R8A0_9ZZZZ</name>
<dbReference type="PROSITE" id="PS50283">
    <property type="entry name" value="NA_SOLUT_SYMP_3"/>
    <property type="match status" value="1"/>
</dbReference>
<comment type="similarity">
    <text evidence="3">Belongs to the sodium:solute symporter (SSF) (TC 2.A.21) family.</text>
</comment>
<dbReference type="GO" id="GO:0022857">
    <property type="term" value="F:transmembrane transporter activity"/>
    <property type="evidence" value="ECO:0007669"/>
    <property type="project" value="InterPro"/>
</dbReference>
<evidence type="ECO:0000256" key="9">
    <source>
        <dbReference type="ARBA" id="ARBA00022989"/>
    </source>
</evidence>
<proteinExistence type="inferred from homology"/>
<evidence type="ECO:0000256" key="1">
    <source>
        <dbReference type="ARBA" id="ARBA00000085"/>
    </source>
</evidence>
<feature type="transmembrane region" description="Helical" evidence="12">
    <location>
        <begin position="385"/>
        <end position="405"/>
    </location>
</feature>
<keyword evidence="11" id="KW-0175">Coiled coil</keyword>
<accession>A0A3B0R8A0</accession>
<dbReference type="GO" id="GO:0005886">
    <property type="term" value="C:plasma membrane"/>
    <property type="evidence" value="ECO:0007669"/>
    <property type="project" value="TreeGrafter"/>
</dbReference>
<feature type="domain" description="Histidine kinase" evidence="13">
    <location>
        <begin position="815"/>
        <end position="1027"/>
    </location>
</feature>
<dbReference type="Pfam" id="PF00512">
    <property type="entry name" value="HisKA"/>
    <property type="match status" value="1"/>
</dbReference>
<evidence type="ECO:0000256" key="8">
    <source>
        <dbReference type="ARBA" id="ARBA00022777"/>
    </source>
</evidence>
<evidence type="ECO:0000259" key="14">
    <source>
        <dbReference type="PROSITE" id="PS50110"/>
    </source>
</evidence>
<dbReference type="InterPro" id="IPR001734">
    <property type="entry name" value="Na/solute_symporter"/>
</dbReference>
<dbReference type="CDD" id="cd10322">
    <property type="entry name" value="SLC5sbd"/>
    <property type="match status" value="1"/>
</dbReference>
<dbReference type="GO" id="GO:0009927">
    <property type="term" value="F:histidine phosphotransfer kinase activity"/>
    <property type="evidence" value="ECO:0007669"/>
    <property type="project" value="TreeGrafter"/>
</dbReference>
<dbReference type="PANTHER" id="PTHR43047">
    <property type="entry name" value="TWO-COMPONENT HISTIDINE PROTEIN KINASE"/>
    <property type="match status" value="1"/>
</dbReference>
<feature type="transmembrane region" description="Helical" evidence="12">
    <location>
        <begin position="6"/>
        <end position="22"/>
    </location>
</feature>
<dbReference type="PANTHER" id="PTHR43047:SF9">
    <property type="entry name" value="HISTIDINE KINASE"/>
    <property type="match status" value="1"/>
</dbReference>
<dbReference type="SMART" id="SM00387">
    <property type="entry name" value="HATPase_c"/>
    <property type="match status" value="1"/>
</dbReference>
<dbReference type="PROSITE" id="PS50110">
    <property type="entry name" value="RESPONSE_REGULATORY"/>
    <property type="match status" value="1"/>
</dbReference>
<keyword evidence="6" id="KW-0808">Transferase</keyword>
<dbReference type="InterPro" id="IPR018212">
    <property type="entry name" value="Na/solute_symporter_CS"/>
</dbReference>
<dbReference type="NCBIfam" id="NF041832">
    <property type="entry name" value="near_NosP_CTERM"/>
    <property type="match status" value="1"/>
</dbReference>
<feature type="transmembrane region" description="Helical" evidence="12">
    <location>
        <begin position="164"/>
        <end position="181"/>
    </location>
</feature>
<reference evidence="15" key="1">
    <citation type="submission" date="2018-06" db="EMBL/GenBank/DDBJ databases">
        <authorList>
            <person name="Zhirakovskaya E."/>
        </authorList>
    </citation>
    <scope>NUCLEOTIDE SEQUENCE</scope>
</reference>
<evidence type="ECO:0000259" key="13">
    <source>
        <dbReference type="PROSITE" id="PS50109"/>
    </source>
</evidence>
<feature type="transmembrane region" description="Helical" evidence="12">
    <location>
        <begin position="71"/>
        <end position="89"/>
    </location>
</feature>
<evidence type="ECO:0000256" key="6">
    <source>
        <dbReference type="ARBA" id="ARBA00022679"/>
    </source>
</evidence>
<dbReference type="Gene3D" id="1.20.1730.10">
    <property type="entry name" value="Sodium/glucose cotransporter"/>
    <property type="match status" value="1"/>
</dbReference>
<evidence type="ECO:0000256" key="12">
    <source>
        <dbReference type="SAM" id="Phobius"/>
    </source>
</evidence>
<dbReference type="Gene3D" id="3.40.50.2300">
    <property type="match status" value="1"/>
</dbReference>
<keyword evidence="5" id="KW-0597">Phosphoprotein</keyword>
<dbReference type="SUPFAM" id="SSF55874">
    <property type="entry name" value="ATPase domain of HSP90 chaperone/DNA topoisomerase II/histidine kinase"/>
    <property type="match status" value="1"/>
</dbReference>
<organism evidence="15">
    <name type="scientific">hydrothermal vent metagenome</name>
    <dbReference type="NCBI Taxonomy" id="652676"/>
    <lineage>
        <taxon>unclassified sequences</taxon>
        <taxon>metagenomes</taxon>
        <taxon>ecological metagenomes</taxon>
    </lineage>
</organism>
<dbReference type="CDD" id="cd00082">
    <property type="entry name" value="HisKA"/>
    <property type="match status" value="1"/>
</dbReference>
<dbReference type="EMBL" id="UOEC01000042">
    <property type="protein sequence ID" value="VAV88331.1"/>
    <property type="molecule type" value="Genomic_DNA"/>
</dbReference>
<evidence type="ECO:0000313" key="15">
    <source>
        <dbReference type="EMBL" id="VAV88331.1"/>
    </source>
</evidence>
<dbReference type="SMART" id="SM00448">
    <property type="entry name" value="REC"/>
    <property type="match status" value="1"/>
</dbReference>
<comment type="subcellular location">
    <subcellularLocation>
        <location evidence="2">Membrane</location>
        <topology evidence="2">Multi-pass membrane protein</topology>
    </subcellularLocation>
</comment>
<dbReference type="GO" id="GO:0000155">
    <property type="term" value="F:phosphorelay sensor kinase activity"/>
    <property type="evidence" value="ECO:0007669"/>
    <property type="project" value="InterPro"/>
</dbReference>
<dbReference type="InterPro" id="IPR005467">
    <property type="entry name" value="His_kinase_dom"/>
</dbReference>
<feature type="transmembrane region" description="Helical" evidence="12">
    <location>
        <begin position="331"/>
        <end position="364"/>
    </location>
</feature>
<evidence type="ECO:0000256" key="5">
    <source>
        <dbReference type="ARBA" id="ARBA00022553"/>
    </source>
</evidence>
<dbReference type="Gene3D" id="3.30.565.10">
    <property type="entry name" value="Histidine kinase-like ATPase, C-terminal domain"/>
    <property type="match status" value="1"/>
</dbReference>
<dbReference type="InterPro" id="IPR036097">
    <property type="entry name" value="HisK_dim/P_sf"/>
</dbReference>
<evidence type="ECO:0000256" key="10">
    <source>
        <dbReference type="ARBA" id="ARBA00023136"/>
    </source>
</evidence>
<feature type="transmembrane region" description="Helical" evidence="12">
    <location>
        <begin position="193"/>
        <end position="220"/>
    </location>
</feature>
<dbReference type="SUPFAM" id="SSF47384">
    <property type="entry name" value="Homodimeric domain of signal transducing histidine kinase"/>
    <property type="match status" value="1"/>
</dbReference>
<dbReference type="InterPro" id="IPR038377">
    <property type="entry name" value="Na/Glc_symporter_sf"/>
</dbReference>
<dbReference type="PROSITE" id="PS00457">
    <property type="entry name" value="NA_SOLUT_SYMP_2"/>
    <property type="match status" value="1"/>
</dbReference>
<dbReference type="Pfam" id="PF02518">
    <property type="entry name" value="HATPase_c"/>
    <property type="match status" value="1"/>
</dbReference>
<keyword evidence="10 12" id="KW-0472">Membrane</keyword>
<dbReference type="Pfam" id="PF00072">
    <property type="entry name" value="Response_reg"/>
    <property type="match status" value="1"/>
</dbReference>
<evidence type="ECO:0000256" key="7">
    <source>
        <dbReference type="ARBA" id="ARBA00022692"/>
    </source>
</evidence>
<dbReference type="Pfam" id="PF12860">
    <property type="entry name" value="PAS_7"/>
    <property type="match status" value="1"/>
</dbReference>
<keyword evidence="9 12" id="KW-1133">Transmembrane helix</keyword>
<evidence type="ECO:0000256" key="3">
    <source>
        <dbReference type="ARBA" id="ARBA00006434"/>
    </source>
</evidence>
<dbReference type="InterPro" id="IPR036890">
    <property type="entry name" value="HATPase_C_sf"/>
</dbReference>
<protein>
    <recommendedName>
        <fullName evidence="4">histidine kinase</fullName>
        <ecNumber evidence="4">2.7.13.3</ecNumber>
    </recommendedName>
</protein>
<evidence type="ECO:0000256" key="4">
    <source>
        <dbReference type="ARBA" id="ARBA00012438"/>
    </source>
</evidence>
<dbReference type="InterPro" id="IPR003594">
    <property type="entry name" value="HATPase_dom"/>
</dbReference>
<feature type="transmembrane region" description="Helical" evidence="12">
    <location>
        <begin position="240"/>
        <end position="263"/>
    </location>
</feature>
<keyword evidence="8 15" id="KW-0418">Kinase</keyword>
<dbReference type="Gene3D" id="1.10.287.130">
    <property type="match status" value="1"/>
</dbReference>
<dbReference type="InterPro" id="IPR003661">
    <property type="entry name" value="HisK_dim/P_dom"/>
</dbReference>
<dbReference type="FunFam" id="3.30.565.10:FF:000049">
    <property type="entry name" value="Two-component sensor histidine kinase"/>
    <property type="match status" value="1"/>
</dbReference>
<dbReference type="InterPro" id="IPR004358">
    <property type="entry name" value="Sig_transdc_His_kin-like_C"/>
</dbReference>
<sequence length="1173" mass="127334">MFNSWTVVLIALAYVGLLFAVASYGDRKVRSSIGGHGQPRPLIYALSLAVYCTSWTFFGSVGVSARTGFDFLPIYIGPILMFAVGWPILRNIVRISKRQNITSIADFISARYGKNQWLGALVALIAVVGIVPYISLQLKAISVSLHTILPPTTSAAVSGTGDNFALLVTITLAGFAMLFGTRHIDTTEHQDGMILAIAVESVIKLAAFLIVGVFATFWLLGGFEGLYQTVTTRPELTELFSGPINVGRWITMTILSSFAIFLLPRQFHVAVVENTSLDDVRRAAWLFPVYLVVINIFVAPIAIAGLVAFPAGTVDADTFVLALPVASGSKFIVLAAFIGGLSAATAMVIVETIALSIMVCNNLVVPLVLRRRTLIEESYGEMGPVLLMIRRSAIVVILALAYGYYQMITASAALAQIGLLSFAAAAQFAPALFIGLIWKRGTSSGAMTGMLVGFAMWTYTLALPLFADAGWLPVSFVDNGLFGIETLKPRALFGLTMDPLSHGVLWSLGANLVVYFAVSMMRDLRPVEALQASAFVTSDLPVGSQSLRAFRSSVTIGQLQQTVSRYLGHERTKRSYDDYAAGHEIVLNPGVEADGRILRFTEHLLARAVGSSSSRLVLALLLESHTQNSREAARLLDDASDALRHNRDLLQSAIDHVRQGIAVFDHELNLICWNRQFRHLLGLPTHHGRVGVPLSDLLRQILEKEGVSDEAIESEIDKRIEFLAVTHQSYQEWLNERSVALDVRSSAMPDGGVVVTFADITETVDAQEALVQSNETLERRVKERTQELTTLNSQLEKATAEAQAANVGKTRFVAAASHDILQPLNAAKLFASSLVERLSGSKNEKLVRNVDASLEAVEEILNALLEISKLDAGAMKTEVTNFPINEILGPLNTELKPLAKSRGLNFKTLPSSLYVHSDRKLLRRLISNLVSNAIKYTPSGRVLVGCRRSGGNLRIEVIDTGPGIPADKQEVIFQEFTRLEKSSGNEHGLGLGLSIVRRIAKVLDHELSLKSSPGNGARFSVKLPISTQKPANVTRLRPKKPITAALGNLNVLVIDNDQSIVAGMTTLLSGWGCRVLTANDPQGALSQLHQATSPVDVILADYHLDDDDGLALVEKLREQDGRTIPAVLITADRSREVIERAEQLAIGYLRKPVKPAGLRAAIAHVLARTQAAE</sequence>